<feature type="compositionally biased region" description="Basic residues" evidence="10">
    <location>
        <begin position="61"/>
        <end position="70"/>
    </location>
</feature>
<sequence>MPLFSVKGWGLDNEKVAPGVSKSSKRQKTEKMKKVNKVKDDKRQGSKHKMMDSEKDDDTRKHKKQKHKADQKKPIAGKNIGKQQVYSDQHEKTDDDSNKKEDVAPPKAPMNMDVSKLTPLQKKMLSKLSGSRFRWINEQFYTTDSDKAFEIIRKQPDLFEEYHKGFRSQVESWPENPVDLYIKRLVFRGVSKPANSPGGLPGLRNDKKRTVVVADMGCGEAELATQVDRFLEFYRKDHKKALKVFKKKYGGDKFVSARNKRIEIKVHSFDLDKVNDNVTVADIRNVPMDDESCTVVVFCLSLMGTNFLDFIKEAYRILTPGGELWIAEIQSRLADSTGEEFSNTITKLGFRHKQTDTSNKMFTRFDFFKPLKPERLDVQSIQGIRESGNEGQWLLKPCIYKRR</sequence>
<dbReference type="EC" id="2.1.1.-" evidence="9"/>
<keyword evidence="6 9" id="KW-0949">S-adenosyl-L-methionine</keyword>
<keyword evidence="7 9" id="KW-0539">Nucleus</keyword>
<evidence type="ECO:0000256" key="3">
    <source>
        <dbReference type="ARBA" id="ARBA00022552"/>
    </source>
</evidence>
<protein>
    <recommendedName>
        <fullName evidence="8 9">Ribosomal RNA-processing protein 8</fullName>
        <ecNumber evidence="9">2.1.1.-</ecNumber>
    </recommendedName>
</protein>
<comment type="similarity">
    <text evidence="2 9">Belongs to the methyltransferase superfamily. RRP8 family.</text>
</comment>
<comment type="function">
    <text evidence="9">S-adenosyl-L-methionine-dependent methyltransferase that specifically methylates the N(1) position of adenine in helix 25.1 in 25S rRNA. Required both for ribosomal 40S and 60S subunits biogenesis. Required for efficient pre-rRNA cleavage at site A2.</text>
</comment>
<evidence type="ECO:0000313" key="11">
    <source>
        <dbReference type="EMBL" id="KAF6015697.1"/>
    </source>
</evidence>
<evidence type="ECO:0000256" key="10">
    <source>
        <dbReference type="SAM" id="MobiDB-lite"/>
    </source>
</evidence>
<dbReference type="GO" id="GO:0016433">
    <property type="term" value="F:rRNA (adenine) methyltransferase activity"/>
    <property type="evidence" value="ECO:0007669"/>
    <property type="project" value="TreeGrafter"/>
</dbReference>
<accession>A0A8H6EZD4</accession>
<keyword evidence="4 9" id="KW-0489">Methyltransferase</keyword>
<dbReference type="Proteomes" id="UP000568158">
    <property type="component" value="Unassembled WGS sequence"/>
</dbReference>
<comment type="caution">
    <text evidence="11">The sequence shown here is derived from an EMBL/GenBank/DDBJ whole genome shotgun (WGS) entry which is preliminary data.</text>
</comment>
<dbReference type="PANTHER" id="PTHR12787">
    <property type="entry name" value="RIBOSOMAL RNA-PROCESSING PROTEIN 8"/>
    <property type="match status" value="1"/>
</dbReference>
<reference evidence="11 12" key="1">
    <citation type="journal article" date="2020" name="Appl. Microbiol. Biotechnol.">
        <title>Targeted gene deletion in Brettanomyces bruxellensis with an expression-free CRISPR-Cas9 system.</title>
        <authorList>
            <person name="Varela C."/>
            <person name="Bartel C."/>
            <person name="Onetto C."/>
            <person name="Borneman A."/>
        </authorList>
    </citation>
    <scope>NUCLEOTIDE SEQUENCE [LARGE SCALE GENOMIC DNA]</scope>
    <source>
        <strain evidence="11 12">AWRI1613</strain>
    </source>
</reference>
<dbReference type="InterPro" id="IPR007823">
    <property type="entry name" value="RRP8"/>
</dbReference>
<dbReference type="PANTHER" id="PTHR12787:SF0">
    <property type="entry name" value="RIBOSOMAL RNA-PROCESSING PROTEIN 8"/>
    <property type="match status" value="1"/>
</dbReference>
<gene>
    <name evidence="11" type="ORF">HII12_000859</name>
</gene>
<comment type="subcellular location">
    <subcellularLocation>
        <location evidence="1 9">Nucleus</location>
        <location evidence="1 9">Nucleolus</location>
    </subcellularLocation>
</comment>
<keyword evidence="3 9" id="KW-0698">rRNA processing</keyword>
<dbReference type="SUPFAM" id="SSF53335">
    <property type="entry name" value="S-adenosyl-L-methionine-dependent methyltransferases"/>
    <property type="match status" value="1"/>
</dbReference>
<organism evidence="11 12">
    <name type="scientific">Dekkera bruxellensis</name>
    <name type="common">Brettanomyces custersii</name>
    <dbReference type="NCBI Taxonomy" id="5007"/>
    <lineage>
        <taxon>Eukaryota</taxon>
        <taxon>Fungi</taxon>
        <taxon>Dikarya</taxon>
        <taxon>Ascomycota</taxon>
        <taxon>Saccharomycotina</taxon>
        <taxon>Pichiomycetes</taxon>
        <taxon>Pichiales</taxon>
        <taxon>Pichiaceae</taxon>
        <taxon>Brettanomyces</taxon>
    </lineage>
</organism>
<feature type="compositionally biased region" description="Basic and acidic residues" evidence="10">
    <location>
        <begin position="88"/>
        <end position="104"/>
    </location>
</feature>
<dbReference type="FunFam" id="1.10.10.2150:FF:000001">
    <property type="entry name" value="Ribosomal RNA-processing protein 8"/>
    <property type="match status" value="1"/>
</dbReference>
<dbReference type="GO" id="GO:0005730">
    <property type="term" value="C:nucleolus"/>
    <property type="evidence" value="ECO:0007669"/>
    <property type="project" value="UniProtKB-SubCell"/>
</dbReference>
<evidence type="ECO:0000256" key="1">
    <source>
        <dbReference type="ARBA" id="ARBA00004604"/>
    </source>
</evidence>
<evidence type="ECO:0000256" key="6">
    <source>
        <dbReference type="ARBA" id="ARBA00022691"/>
    </source>
</evidence>
<evidence type="ECO:0000256" key="8">
    <source>
        <dbReference type="ARBA" id="ARBA00076672"/>
    </source>
</evidence>
<feature type="region of interest" description="Disordered" evidence="10">
    <location>
        <begin position="1"/>
        <end position="113"/>
    </location>
</feature>
<feature type="compositionally biased region" description="Basic and acidic residues" evidence="10">
    <location>
        <begin position="27"/>
        <end position="60"/>
    </location>
</feature>
<evidence type="ECO:0000256" key="5">
    <source>
        <dbReference type="ARBA" id="ARBA00022679"/>
    </source>
</evidence>
<proteinExistence type="inferred from homology"/>
<evidence type="ECO:0000256" key="9">
    <source>
        <dbReference type="RuleBase" id="RU365074"/>
    </source>
</evidence>
<evidence type="ECO:0000313" key="12">
    <source>
        <dbReference type="Proteomes" id="UP000568158"/>
    </source>
</evidence>
<dbReference type="AlphaFoldDB" id="A0A8H6EZD4"/>
<dbReference type="InterPro" id="IPR042036">
    <property type="entry name" value="RRP8_N"/>
</dbReference>
<dbReference type="GO" id="GO:0042273">
    <property type="term" value="P:ribosomal large subunit biogenesis"/>
    <property type="evidence" value="ECO:0007669"/>
    <property type="project" value="TreeGrafter"/>
</dbReference>
<keyword evidence="5 9" id="KW-0808">Transferase</keyword>
<dbReference type="Gene3D" id="1.10.10.2150">
    <property type="entry name" value="Ribosomal RNA-processing protein 8, N-terminal domain"/>
    <property type="match status" value="1"/>
</dbReference>
<dbReference type="InterPro" id="IPR029063">
    <property type="entry name" value="SAM-dependent_MTases_sf"/>
</dbReference>
<evidence type="ECO:0000256" key="4">
    <source>
        <dbReference type="ARBA" id="ARBA00022603"/>
    </source>
</evidence>
<dbReference type="Gene3D" id="3.40.50.150">
    <property type="entry name" value="Vaccinia Virus protein VP39"/>
    <property type="match status" value="1"/>
</dbReference>
<name>A0A8H6EZD4_DEKBR</name>
<evidence type="ECO:0000256" key="2">
    <source>
        <dbReference type="ARBA" id="ARBA00006301"/>
    </source>
</evidence>
<evidence type="ECO:0000256" key="7">
    <source>
        <dbReference type="ARBA" id="ARBA00023242"/>
    </source>
</evidence>
<dbReference type="CDD" id="cd02440">
    <property type="entry name" value="AdoMet_MTases"/>
    <property type="match status" value="1"/>
</dbReference>
<dbReference type="EMBL" id="JABCYN010000009">
    <property type="protein sequence ID" value="KAF6015697.1"/>
    <property type="molecule type" value="Genomic_DNA"/>
</dbReference>
<dbReference type="Pfam" id="PF05148">
    <property type="entry name" value="Methyltransf_8"/>
    <property type="match status" value="2"/>
</dbReference>